<proteinExistence type="predicted"/>
<name>A0A830C5P9_9LAMI</name>
<protein>
    <submittedName>
        <fullName evidence="1">Uncharacterized protein</fullName>
    </submittedName>
</protein>
<dbReference type="Proteomes" id="UP000653305">
    <property type="component" value="Unassembled WGS sequence"/>
</dbReference>
<evidence type="ECO:0000313" key="2">
    <source>
        <dbReference type="Proteomes" id="UP000653305"/>
    </source>
</evidence>
<evidence type="ECO:0000313" key="1">
    <source>
        <dbReference type="EMBL" id="GFP91584.1"/>
    </source>
</evidence>
<dbReference type="AlphaFoldDB" id="A0A830C5P9"/>
<comment type="caution">
    <text evidence="1">The sequence shown here is derived from an EMBL/GenBank/DDBJ whole genome shotgun (WGS) entry which is preliminary data.</text>
</comment>
<keyword evidence="2" id="KW-1185">Reference proteome</keyword>
<reference evidence="1" key="1">
    <citation type="submission" date="2020-07" db="EMBL/GenBank/DDBJ databases">
        <title>Ethylene signaling mediates host invasion by parasitic plants.</title>
        <authorList>
            <person name="Yoshida S."/>
        </authorList>
    </citation>
    <scope>NUCLEOTIDE SEQUENCE</scope>
    <source>
        <strain evidence="1">Okayama</strain>
    </source>
</reference>
<organism evidence="1 2">
    <name type="scientific">Phtheirospermum japonicum</name>
    <dbReference type="NCBI Taxonomy" id="374723"/>
    <lineage>
        <taxon>Eukaryota</taxon>
        <taxon>Viridiplantae</taxon>
        <taxon>Streptophyta</taxon>
        <taxon>Embryophyta</taxon>
        <taxon>Tracheophyta</taxon>
        <taxon>Spermatophyta</taxon>
        <taxon>Magnoliopsida</taxon>
        <taxon>eudicotyledons</taxon>
        <taxon>Gunneridae</taxon>
        <taxon>Pentapetalae</taxon>
        <taxon>asterids</taxon>
        <taxon>lamiids</taxon>
        <taxon>Lamiales</taxon>
        <taxon>Orobanchaceae</taxon>
        <taxon>Orobanchaceae incertae sedis</taxon>
        <taxon>Phtheirospermum</taxon>
    </lineage>
</organism>
<accession>A0A830C5P9</accession>
<dbReference type="OrthoDB" id="635774at2759"/>
<feature type="non-terminal residue" evidence="1">
    <location>
        <position position="1"/>
    </location>
</feature>
<dbReference type="EMBL" id="BMAC01000248">
    <property type="protein sequence ID" value="GFP91584.1"/>
    <property type="molecule type" value="Genomic_DNA"/>
</dbReference>
<gene>
    <name evidence="1" type="ORF">PHJA_001302400</name>
</gene>
<sequence length="184" mass="20214">CPPFTSPPPYPFSFSAGCGHPSFQLHCPSPSAAAISINNLTFSLLHYEPNSTSLTLSPLPPHHPRRNCAPTTATISALNRSISLSGRPSGSRLVVLPPLRPQPCPPPNLPNCSHCPLECKLIKKPLHLIQDCGGASSTRHRDDFQPECQRDVLGYLDNILRLGFDVEWDENQDPLFLKLHILQS</sequence>